<dbReference type="OrthoDB" id="9793120at2"/>
<feature type="binding site" evidence="5">
    <location>
        <begin position="157"/>
        <end position="160"/>
    </location>
    <ligand>
        <name>spermidine</name>
        <dbReference type="ChEBI" id="CHEBI:57834"/>
    </ligand>
</feature>
<feature type="binding site" evidence="5">
    <location>
        <position position="31"/>
    </location>
    <ligand>
        <name>S-methyl-5'-thioadenosine</name>
        <dbReference type="ChEBI" id="CHEBI:17509"/>
    </ligand>
</feature>
<dbReference type="GO" id="GO:0008295">
    <property type="term" value="P:spermidine biosynthetic process"/>
    <property type="evidence" value="ECO:0007669"/>
    <property type="project" value="UniProtKB-UniRule"/>
</dbReference>
<evidence type="ECO:0000313" key="11">
    <source>
        <dbReference type="Proteomes" id="UP000057158"/>
    </source>
</evidence>
<dbReference type="InterPro" id="IPR029063">
    <property type="entry name" value="SAM-dependent_MTases_sf"/>
</dbReference>
<evidence type="ECO:0000256" key="2">
    <source>
        <dbReference type="ARBA" id="ARBA00022679"/>
    </source>
</evidence>
<dbReference type="KEGG" id="des:DSOUD_0711"/>
<dbReference type="AlphaFoldDB" id="A0A0M3QF29"/>
<accession>A0A0M3QF29</accession>
<dbReference type="Gene3D" id="3.40.50.150">
    <property type="entry name" value="Vaccinia Virus protein VP39"/>
    <property type="match status" value="1"/>
</dbReference>
<dbReference type="PANTHER" id="PTHR11558">
    <property type="entry name" value="SPERMIDINE/SPERMINE SYNTHASE"/>
    <property type="match status" value="1"/>
</dbReference>
<dbReference type="NCBIfam" id="NF002010">
    <property type="entry name" value="PRK00811.1"/>
    <property type="match status" value="1"/>
</dbReference>
<feature type="binding site" evidence="5">
    <location>
        <position position="106"/>
    </location>
    <ligand>
        <name>S-methyl-5'-thioadenosine</name>
        <dbReference type="ChEBI" id="CHEBI:17509"/>
    </ligand>
</feature>
<comment type="catalytic activity">
    <reaction evidence="5 8">
        <text>S-adenosyl 3-(methylsulfanyl)propylamine + putrescine = S-methyl-5'-thioadenosine + spermidine + H(+)</text>
        <dbReference type="Rhea" id="RHEA:12721"/>
        <dbReference type="ChEBI" id="CHEBI:15378"/>
        <dbReference type="ChEBI" id="CHEBI:17509"/>
        <dbReference type="ChEBI" id="CHEBI:57443"/>
        <dbReference type="ChEBI" id="CHEBI:57834"/>
        <dbReference type="ChEBI" id="CHEBI:326268"/>
        <dbReference type="EC" id="2.5.1.16"/>
    </reaction>
</comment>
<keyword evidence="3 5" id="KW-0745">Spermidine biosynthesis</keyword>
<evidence type="ECO:0000313" key="10">
    <source>
        <dbReference type="EMBL" id="ALC15499.1"/>
    </source>
</evidence>
<feature type="binding site" evidence="5">
    <location>
        <begin position="139"/>
        <end position="140"/>
    </location>
    <ligand>
        <name>S-methyl-5'-thioadenosine</name>
        <dbReference type="ChEBI" id="CHEBI:17509"/>
    </ligand>
</feature>
<protein>
    <recommendedName>
        <fullName evidence="5">Polyamine aminopropyltransferase</fullName>
    </recommendedName>
    <alternativeName>
        <fullName evidence="5">Putrescine aminopropyltransferase</fullName>
        <shortName evidence="5">PAPT</shortName>
    </alternativeName>
    <alternativeName>
        <fullName evidence="5">Spermidine synthase</fullName>
        <shortName evidence="5">SPDS</shortName>
        <shortName evidence="5">SPDSY</shortName>
        <ecNumber evidence="5">2.5.1.16</ecNumber>
    </alternativeName>
</protein>
<dbReference type="SUPFAM" id="SSF53335">
    <property type="entry name" value="S-adenosyl-L-methionine-dependent methyltransferases"/>
    <property type="match status" value="1"/>
</dbReference>
<dbReference type="EC" id="2.5.1.16" evidence="5"/>
<dbReference type="PANTHER" id="PTHR11558:SF11">
    <property type="entry name" value="SPERMIDINE SYNTHASE"/>
    <property type="match status" value="1"/>
</dbReference>
<sequence>MDLWYTEKHSENVGITMKVTETLFSGKSEFQQLDIVDTLEYGRMMLLDGLVMCTERDEFVYHDMITHPALFTHPDPKQVLVIGGGDGGTIREIMKHKKVELATLCEIDGLVIDKSVELLPSMACEIDGNNPRVKLHVDDGLAYIREHQNEFDVIMVDSTDPIGPAVGLFEEDFYRLVFGALKEDGIMIAQSESPFYHAEIQKNMYGNLRAVFPIVEMYQAFIPTYPSGFWSFAFASKKYHPVKDFDRKRAAARDFYTKYYNEDLHLGAFMLPTFAKENIAAK</sequence>
<comment type="pathway">
    <text evidence="5">Amine and polyamine biosynthesis; spermidine biosynthesis; spermidine from putrescine: step 1/1.</text>
</comment>
<feature type="domain" description="PABS" evidence="9">
    <location>
        <begin position="2"/>
        <end position="237"/>
    </location>
</feature>
<dbReference type="InterPro" id="IPR030374">
    <property type="entry name" value="PABS"/>
</dbReference>
<dbReference type="PATRIC" id="fig|1603606.3.peg.777"/>
<dbReference type="PROSITE" id="PS01330">
    <property type="entry name" value="PABS_1"/>
    <property type="match status" value="1"/>
</dbReference>
<keyword evidence="4 5" id="KW-0620">Polyamine biosynthesis</keyword>
<evidence type="ECO:0000256" key="6">
    <source>
        <dbReference type="PROSITE-ProRule" id="PRU00354"/>
    </source>
</evidence>
<evidence type="ECO:0000256" key="4">
    <source>
        <dbReference type="ARBA" id="ARBA00023115"/>
    </source>
</evidence>
<organism evidence="10 11">
    <name type="scientific">Desulfuromonas soudanensis</name>
    <dbReference type="NCBI Taxonomy" id="1603606"/>
    <lineage>
        <taxon>Bacteria</taxon>
        <taxon>Pseudomonadati</taxon>
        <taxon>Thermodesulfobacteriota</taxon>
        <taxon>Desulfuromonadia</taxon>
        <taxon>Desulfuromonadales</taxon>
        <taxon>Desulfuromonadaceae</taxon>
        <taxon>Desulfuromonas</taxon>
    </lineage>
</organism>
<evidence type="ECO:0000259" key="9">
    <source>
        <dbReference type="PROSITE" id="PS51006"/>
    </source>
</evidence>
<dbReference type="GO" id="GO:0005829">
    <property type="term" value="C:cytosol"/>
    <property type="evidence" value="ECO:0007669"/>
    <property type="project" value="TreeGrafter"/>
</dbReference>
<dbReference type="InterPro" id="IPR037163">
    <property type="entry name" value="Spermidine_synt_N_sf"/>
</dbReference>
<evidence type="ECO:0000256" key="5">
    <source>
        <dbReference type="HAMAP-Rule" id="MF_00198"/>
    </source>
</evidence>
<dbReference type="UniPathway" id="UPA00248">
    <property type="reaction ID" value="UER00314"/>
</dbReference>
<feature type="binding site" evidence="5">
    <location>
        <position position="86"/>
    </location>
    <ligand>
        <name>spermidine</name>
        <dbReference type="ChEBI" id="CHEBI:57834"/>
    </ligand>
</feature>
<evidence type="ECO:0000256" key="3">
    <source>
        <dbReference type="ARBA" id="ARBA00023066"/>
    </source>
</evidence>
<evidence type="ECO:0000256" key="7">
    <source>
        <dbReference type="RuleBase" id="RU003836"/>
    </source>
</evidence>
<feature type="binding site" evidence="5">
    <location>
        <position position="62"/>
    </location>
    <ligand>
        <name>spermidine</name>
        <dbReference type="ChEBI" id="CHEBI:57834"/>
    </ligand>
</feature>
<feature type="binding site" evidence="5">
    <location>
        <position position="164"/>
    </location>
    <ligand>
        <name>S-methyl-5'-thioadenosine</name>
        <dbReference type="ChEBI" id="CHEBI:17509"/>
    </ligand>
</feature>
<reference evidence="10 11" key="1">
    <citation type="submission" date="2015-07" db="EMBL/GenBank/DDBJ databases">
        <title>Isolation and Genomic Characterization of a Novel Halophilic Metal-Reducing Deltaproteobacterium from the Deep Subsurface.</title>
        <authorList>
            <person name="Badalamenti J.P."/>
            <person name="Summers Z.M."/>
            <person name="Gralnick J.A."/>
            <person name="Bond D.R."/>
        </authorList>
    </citation>
    <scope>NUCLEOTIDE SEQUENCE [LARGE SCALE GENOMIC DNA]</scope>
    <source>
        <strain evidence="10 11">WTL</strain>
    </source>
</reference>
<keyword evidence="11" id="KW-1185">Reference proteome</keyword>
<dbReference type="STRING" id="1603606.DSOUD_0711"/>
<dbReference type="CDD" id="cd02440">
    <property type="entry name" value="AdoMet_MTases"/>
    <property type="match status" value="1"/>
</dbReference>
<feature type="active site" description="Proton acceptor" evidence="5 6">
    <location>
        <position position="157"/>
    </location>
</feature>
<dbReference type="InterPro" id="IPR001045">
    <property type="entry name" value="Spermi_synthase"/>
</dbReference>
<dbReference type="Pfam" id="PF17284">
    <property type="entry name" value="Spermine_synt_N"/>
    <property type="match status" value="1"/>
</dbReference>
<comment type="function">
    <text evidence="5">Catalyzes the irreversible transfer of a propylamine group from the amino donor S-adenosylmethioninamine (decarboxy-AdoMet) to putrescine (1,4-diaminobutane) to yield spermidine.</text>
</comment>
<dbReference type="Proteomes" id="UP000057158">
    <property type="component" value="Chromosome"/>
</dbReference>
<evidence type="ECO:0000256" key="8">
    <source>
        <dbReference type="RuleBase" id="RU003837"/>
    </source>
</evidence>
<dbReference type="PROSITE" id="PS51006">
    <property type="entry name" value="PABS_2"/>
    <property type="match status" value="1"/>
</dbReference>
<comment type="subunit">
    <text evidence="5">Homodimer or homotetramer.</text>
</comment>
<dbReference type="InterPro" id="IPR030373">
    <property type="entry name" value="PABS_CS"/>
</dbReference>
<dbReference type="Pfam" id="PF01564">
    <property type="entry name" value="Spermine_synth"/>
    <property type="match status" value="1"/>
</dbReference>
<evidence type="ECO:0000256" key="1">
    <source>
        <dbReference type="ARBA" id="ARBA00007867"/>
    </source>
</evidence>
<dbReference type="InterPro" id="IPR035246">
    <property type="entry name" value="Spermidine_synt_N"/>
</dbReference>
<name>A0A0M3QF29_9BACT</name>
<comment type="similarity">
    <text evidence="1 5 7">Belongs to the spermidine/spermine synthase family.</text>
</comment>
<dbReference type="HAMAP" id="MF_00198">
    <property type="entry name" value="Spermidine_synth"/>
    <property type="match status" value="1"/>
</dbReference>
<proteinExistence type="inferred from homology"/>
<dbReference type="RefSeq" id="WP_053549699.1">
    <property type="nucleotide sequence ID" value="NZ_CP010802.1"/>
</dbReference>
<dbReference type="Gene3D" id="2.30.140.10">
    <property type="entry name" value="Spermidine synthase, tetramerisation domain"/>
    <property type="match status" value="1"/>
</dbReference>
<keyword evidence="2 5" id="KW-0808">Transferase</keyword>
<gene>
    <name evidence="5" type="primary">speE</name>
    <name evidence="10" type="ORF">DSOUD_0711</name>
</gene>
<dbReference type="GO" id="GO:0004766">
    <property type="term" value="F:spermidine synthase activity"/>
    <property type="evidence" value="ECO:0007669"/>
    <property type="project" value="UniProtKB-UniRule"/>
</dbReference>
<dbReference type="EMBL" id="CP010802">
    <property type="protein sequence ID" value="ALC15499.1"/>
    <property type="molecule type" value="Genomic_DNA"/>
</dbReference>
<dbReference type="NCBIfam" id="TIGR00417">
    <property type="entry name" value="speE"/>
    <property type="match status" value="1"/>
</dbReference>